<dbReference type="PROSITE" id="PS51832">
    <property type="entry name" value="HD_GYP"/>
    <property type="match status" value="1"/>
</dbReference>
<dbReference type="Gene3D" id="1.10.3210.10">
    <property type="entry name" value="Hypothetical protein af1432"/>
    <property type="match status" value="1"/>
</dbReference>
<dbReference type="OrthoDB" id="9802066at2"/>
<dbReference type="InterPro" id="IPR006674">
    <property type="entry name" value="HD_domain"/>
</dbReference>
<dbReference type="Proteomes" id="UP000242317">
    <property type="component" value="Unassembled WGS sequence"/>
</dbReference>
<dbReference type="GO" id="GO:0008081">
    <property type="term" value="F:phosphoric diester hydrolase activity"/>
    <property type="evidence" value="ECO:0007669"/>
    <property type="project" value="UniProtKB-ARBA"/>
</dbReference>
<feature type="domain" description="HD-GYP" evidence="2">
    <location>
        <begin position="21"/>
        <end position="216"/>
    </location>
</feature>
<dbReference type="Pfam" id="PF13487">
    <property type="entry name" value="HD_5"/>
    <property type="match status" value="1"/>
</dbReference>
<evidence type="ECO:0000259" key="2">
    <source>
        <dbReference type="PROSITE" id="PS51832"/>
    </source>
</evidence>
<evidence type="ECO:0000313" key="3">
    <source>
        <dbReference type="EMBL" id="SDB83387.1"/>
    </source>
</evidence>
<dbReference type="InterPro" id="IPR037522">
    <property type="entry name" value="HD_GYP_dom"/>
</dbReference>
<dbReference type="RefSeq" id="WP_092614674.1">
    <property type="nucleotide sequence ID" value="NZ_FMYK01000001.1"/>
</dbReference>
<keyword evidence="4" id="KW-1185">Reference proteome</keyword>
<dbReference type="PROSITE" id="PS51831">
    <property type="entry name" value="HD"/>
    <property type="match status" value="1"/>
</dbReference>
<reference evidence="4" key="1">
    <citation type="submission" date="2016-09" db="EMBL/GenBank/DDBJ databases">
        <authorList>
            <person name="Varghese N."/>
            <person name="Submissions S."/>
        </authorList>
    </citation>
    <scope>NUCLEOTIDE SEQUENCE [LARGE SCALE GENOMIC DNA]</scope>
    <source>
        <strain evidence="4">ANC 3699</strain>
    </source>
</reference>
<feature type="domain" description="HD" evidence="1">
    <location>
        <begin position="43"/>
        <end position="165"/>
    </location>
</feature>
<organism evidence="3 4">
    <name type="scientific">Acinetobacter marinus</name>
    <dbReference type="NCBI Taxonomy" id="281375"/>
    <lineage>
        <taxon>Bacteria</taxon>
        <taxon>Pseudomonadati</taxon>
        <taxon>Pseudomonadota</taxon>
        <taxon>Gammaproteobacteria</taxon>
        <taxon>Moraxellales</taxon>
        <taxon>Moraxellaceae</taxon>
        <taxon>Acinetobacter</taxon>
    </lineage>
</organism>
<dbReference type="InterPro" id="IPR006675">
    <property type="entry name" value="HDIG_dom"/>
</dbReference>
<protein>
    <submittedName>
        <fullName evidence="3">HDIG domain-containing protein</fullName>
    </submittedName>
</protein>
<dbReference type="NCBIfam" id="TIGR00277">
    <property type="entry name" value="HDIG"/>
    <property type="match status" value="1"/>
</dbReference>
<gene>
    <name evidence="3" type="ORF">SAMN05421749_101190</name>
</gene>
<dbReference type="PANTHER" id="PTHR43155">
    <property type="entry name" value="CYCLIC DI-GMP PHOSPHODIESTERASE PA4108-RELATED"/>
    <property type="match status" value="1"/>
</dbReference>
<proteinExistence type="predicted"/>
<dbReference type="InterPro" id="IPR003607">
    <property type="entry name" value="HD/PDEase_dom"/>
</dbReference>
<dbReference type="PANTHER" id="PTHR43155:SF2">
    <property type="entry name" value="CYCLIC DI-GMP PHOSPHODIESTERASE PA4108"/>
    <property type="match status" value="1"/>
</dbReference>
<accession>A0A1G6GN26</accession>
<dbReference type="EMBL" id="FMYK01000001">
    <property type="protein sequence ID" value="SDB83387.1"/>
    <property type="molecule type" value="Genomic_DNA"/>
</dbReference>
<sequence length="224" mass="25347">MQPTQFAPHAFATSLDAVESVRKSMDHFTDVLFKLHELQDIYTAGHQLRVGMLCEAIAKELGWAEYYCRRMFQIGLLHDIGKMAIKPEVLHKPGKLTSDEYSYVKTHVVQTFEILKTLPFDYPLAEIVGQHHERIDGSGYPHGLTGEQLYPEAKILIVADVVEAMGNRRSYRQELGIDAALAEIKKGMSTKYDPLVCEALFRLFHEKSYQLPKDGIAHLDAATD</sequence>
<dbReference type="SUPFAM" id="SSF109604">
    <property type="entry name" value="HD-domain/PDEase-like"/>
    <property type="match status" value="1"/>
</dbReference>
<evidence type="ECO:0000259" key="1">
    <source>
        <dbReference type="PROSITE" id="PS51831"/>
    </source>
</evidence>
<name>A0A1G6GN26_9GAMM</name>
<dbReference type="AlphaFoldDB" id="A0A1G6GN26"/>
<evidence type="ECO:0000313" key="4">
    <source>
        <dbReference type="Proteomes" id="UP000242317"/>
    </source>
</evidence>
<dbReference type="CDD" id="cd00077">
    <property type="entry name" value="HDc"/>
    <property type="match status" value="1"/>
</dbReference>
<dbReference type="SMART" id="SM00471">
    <property type="entry name" value="HDc"/>
    <property type="match status" value="1"/>
</dbReference>